<protein>
    <submittedName>
        <fullName evidence="2">Uncharacterized protein</fullName>
    </submittedName>
</protein>
<gene>
    <name evidence="2" type="ORF">BDA96_09G088500</name>
</gene>
<proteinExistence type="predicted"/>
<evidence type="ECO:0000313" key="2">
    <source>
        <dbReference type="EMBL" id="KAG0517427.1"/>
    </source>
</evidence>
<dbReference type="EMBL" id="CM027688">
    <property type="protein sequence ID" value="KAG0517427.1"/>
    <property type="molecule type" value="Genomic_DNA"/>
</dbReference>
<feature type="signal peptide" evidence="1">
    <location>
        <begin position="1"/>
        <end position="21"/>
    </location>
</feature>
<evidence type="ECO:0000313" key="3">
    <source>
        <dbReference type="Proteomes" id="UP000807115"/>
    </source>
</evidence>
<organism evidence="2 3">
    <name type="scientific">Sorghum bicolor</name>
    <name type="common">Sorghum</name>
    <name type="synonym">Sorghum vulgare</name>
    <dbReference type="NCBI Taxonomy" id="4558"/>
    <lineage>
        <taxon>Eukaryota</taxon>
        <taxon>Viridiplantae</taxon>
        <taxon>Streptophyta</taxon>
        <taxon>Embryophyta</taxon>
        <taxon>Tracheophyta</taxon>
        <taxon>Spermatophyta</taxon>
        <taxon>Magnoliopsida</taxon>
        <taxon>Liliopsida</taxon>
        <taxon>Poales</taxon>
        <taxon>Poaceae</taxon>
        <taxon>PACMAD clade</taxon>
        <taxon>Panicoideae</taxon>
        <taxon>Andropogonodae</taxon>
        <taxon>Andropogoneae</taxon>
        <taxon>Sorghinae</taxon>
        <taxon>Sorghum</taxon>
    </lineage>
</organism>
<reference evidence="2" key="2">
    <citation type="submission" date="2020-10" db="EMBL/GenBank/DDBJ databases">
        <authorList>
            <person name="Cooper E.A."/>
            <person name="Brenton Z.W."/>
            <person name="Flinn B.S."/>
            <person name="Jenkins J."/>
            <person name="Shu S."/>
            <person name="Flowers D."/>
            <person name="Luo F."/>
            <person name="Wang Y."/>
            <person name="Xia P."/>
            <person name="Barry K."/>
            <person name="Daum C."/>
            <person name="Lipzen A."/>
            <person name="Yoshinaga Y."/>
            <person name="Schmutz J."/>
            <person name="Saski C."/>
            <person name="Vermerris W."/>
            <person name="Kresovich S."/>
        </authorList>
    </citation>
    <scope>NUCLEOTIDE SEQUENCE</scope>
</reference>
<feature type="chain" id="PRO_5037044408" evidence="1">
    <location>
        <begin position="22"/>
        <end position="109"/>
    </location>
</feature>
<name>A0A921Q8Y2_SORBI</name>
<reference evidence="2" key="1">
    <citation type="journal article" date="2019" name="BMC Genomics">
        <title>A new reference genome for Sorghum bicolor reveals high levels of sequence similarity between sweet and grain genotypes: implications for the genetics of sugar metabolism.</title>
        <authorList>
            <person name="Cooper E.A."/>
            <person name="Brenton Z.W."/>
            <person name="Flinn B.S."/>
            <person name="Jenkins J."/>
            <person name="Shu S."/>
            <person name="Flowers D."/>
            <person name="Luo F."/>
            <person name="Wang Y."/>
            <person name="Xia P."/>
            <person name="Barry K."/>
            <person name="Daum C."/>
            <person name="Lipzen A."/>
            <person name="Yoshinaga Y."/>
            <person name="Schmutz J."/>
            <person name="Saski C."/>
            <person name="Vermerris W."/>
            <person name="Kresovich S."/>
        </authorList>
    </citation>
    <scope>NUCLEOTIDE SEQUENCE</scope>
</reference>
<keyword evidence="1" id="KW-0732">Signal</keyword>
<comment type="caution">
    <text evidence="2">The sequence shown here is derived from an EMBL/GenBank/DDBJ whole genome shotgun (WGS) entry which is preliminary data.</text>
</comment>
<accession>A0A921Q8Y2</accession>
<dbReference type="AlphaFoldDB" id="A0A921Q8Y2"/>
<dbReference type="Proteomes" id="UP000807115">
    <property type="component" value="Chromosome 9"/>
</dbReference>
<evidence type="ECO:0000256" key="1">
    <source>
        <dbReference type="SAM" id="SignalP"/>
    </source>
</evidence>
<sequence>MFFWAPIFSYWGSARVALTRAAVSPVSPLSPCGWEGPVRSPRCGDAPACLDPGHGRSHDGGGGGYAAPPSLSFSLSSTTVAAQQPAMAAAASSRSLSPPLPRMLCTVPR</sequence>